<feature type="domain" description="Response regulatory" evidence="5">
    <location>
        <begin position="127"/>
        <end position="240"/>
    </location>
</feature>
<dbReference type="CDD" id="cd00156">
    <property type="entry name" value="REC"/>
    <property type="match status" value="2"/>
</dbReference>
<dbReference type="EMBL" id="CACRTO010000049">
    <property type="protein sequence ID" value="VYU66901.1"/>
    <property type="molecule type" value="Genomic_DNA"/>
</dbReference>
<feature type="domain" description="Response regulatory" evidence="5">
    <location>
        <begin position="3"/>
        <end position="114"/>
    </location>
</feature>
<dbReference type="Gene3D" id="3.40.50.2300">
    <property type="match status" value="2"/>
</dbReference>
<dbReference type="RefSeq" id="WP_156627845.1">
    <property type="nucleotide sequence ID" value="NZ_CACRTO010000049.1"/>
</dbReference>
<evidence type="ECO:0000256" key="2">
    <source>
        <dbReference type="ARBA" id="ARBA00022553"/>
    </source>
</evidence>
<comment type="caution">
    <text evidence="4">Lacks conserved residue(s) required for the propagation of feature annotation.</text>
</comment>
<dbReference type="Pfam" id="PF00072">
    <property type="entry name" value="Response_reg"/>
    <property type="match status" value="2"/>
</dbReference>
<accession>A0A6N3GSH9</accession>
<dbReference type="PANTHER" id="PTHR44591:SF23">
    <property type="entry name" value="CHEY SUBFAMILY"/>
    <property type="match status" value="1"/>
</dbReference>
<evidence type="ECO:0000256" key="3">
    <source>
        <dbReference type="ARBA" id="ARBA00024867"/>
    </source>
</evidence>
<dbReference type="PANTHER" id="PTHR44591">
    <property type="entry name" value="STRESS RESPONSE REGULATOR PROTEIN 1"/>
    <property type="match status" value="1"/>
</dbReference>
<evidence type="ECO:0000259" key="5">
    <source>
        <dbReference type="PROSITE" id="PS50110"/>
    </source>
</evidence>
<dbReference type="PROSITE" id="PS50110">
    <property type="entry name" value="RESPONSE_REGULATORY"/>
    <property type="match status" value="2"/>
</dbReference>
<dbReference type="InterPro" id="IPR011006">
    <property type="entry name" value="CheY-like_superfamily"/>
</dbReference>
<sequence length="241" mass="27421">MYKILHIENSNFLHSIVKEVVTKKGFEYISCDTYTEALIILDEIEIDLILTATNIIGMNINDFIEEVKLKNETLPICIVSSNDNSKILFDAGANNYISKTDLISELESYIDNTFIFEKNNITFNDKKIAIIDDNVLSILQIKDILQKYNSKNIYSFKSGIELFKSNKIFDIYLVDIILKDESGLNIIKKIRNLNPSSIIIGITALSNENTLSEVLDYGADDIVNKPVNEKLLISKIKARLR</sequence>
<protein>
    <recommendedName>
        <fullName evidence="1">Stage 0 sporulation protein A homolog</fullName>
    </recommendedName>
</protein>
<dbReference type="InterPro" id="IPR050595">
    <property type="entry name" value="Bact_response_regulator"/>
</dbReference>
<evidence type="ECO:0000256" key="4">
    <source>
        <dbReference type="PROSITE-ProRule" id="PRU00169"/>
    </source>
</evidence>
<dbReference type="GO" id="GO:0000160">
    <property type="term" value="P:phosphorelay signal transduction system"/>
    <property type="evidence" value="ECO:0007669"/>
    <property type="project" value="InterPro"/>
</dbReference>
<reference evidence="6" key="1">
    <citation type="submission" date="2019-11" db="EMBL/GenBank/DDBJ databases">
        <authorList>
            <person name="Feng L."/>
        </authorList>
    </citation>
    <scope>NUCLEOTIDE SEQUENCE</scope>
    <source>
        <strain evidence="6">CTertiumLFYP3</strain>
    </source>
</reference>
<proteinExistence type="predicted"/>
<dbReference type="SMART" id="SM00448">
    <property type="entry name" value="REC"/>
    <property type="match status" value="2"/>
</dbReference>
<keyword evidence="2 4" id="KW-0597">Phosphoprotein</keyword>
<organism evidence="6">
    <name type="scientific">Clostridium tertium</name>
    <dbReference type="NCBI Taxonomy" id="1559"/>
    <lineage>
        <taxon>Bacteria</taxon>
        <taxon>Bacillati</taxon>
        <taxon>Bacillota</taxon>
        <taxon>Clostridia</taxon>
        <taxon>Eubacteriales</taxon>
        <taxon>Clostridiaceae</taxon>
        <taxon>Clostridium</taxon>
    </lineage>
</organism>
<name>A0A6N3GSH9_9CLOT</name>
<comment type="function">
    <text evidence="3">May play the central regulatory role in sporulation. It may be an element of the effector pathway responsible for the activation of sporulation genes in response to nutritional stress. Spo0A may act in concert with spo0H (a sigma factor) to control the expression of some genes that are critical to the sporulation process.</text>
</comment>
<dbReference type="AlphaFoldDB" id="A0A6N3GSH9"/>
<evidence type="ECO:0000313" key="6">
    <source>
        <dbReference type="EMBL" id="VYU66901.1"/>
    </source>
</evidence>
<feature type="modified residue" description="4-aspartylphosphate" evidence="4">
    <location>
        <position position="175"/>
    </location>
</feature>
<dbReference type="InterPro" id="IPR001789">
    <property type="entry name" value="Sig_transdc_resp-reg_receiver"/>
</dbReference>
<evidence type="ECO:0000256" key="1">
    <source>
        <dbReference type="ARBA" id="ARBA00018672"/>
    </source>
</evidence>
<gene>
    <name evidence="6" type="primary">ompR</name>
    <name evidence="6" type="ORF">CTLFYP3_00053</name>
</gene>
<dbReference type="SUPFAM" id="SSF52172">
    <property type="entry name" value="CheY-like"/>
    <property type="match status" value="2"/>
</dbReference>